<dbReference type="SUPFAM" id="SSF52540">
    <property type="entry name" value="P-loop containing nucleoside triphosphate hydrolases"/>
    <property type="match status" value="1"/>
</dbReference>
<evidence type="ECO:0000259" key="6">
    <source>
        <dbReference type="PROSITE" id="PS50067"/>
    </source>
</evidence>
<evidence type="ECO:0000313" key="7">
    <source>
        <dbReference type="EMBL" id="CAB0004483.1"/>
    </source>
</evidence>
<dbReference type="GO" id="GO:0005524">
    <property type="term" value="F:ATP binding"/>
    <property type="evidence" value="ECO:0007669"/>
    <property type="project" value="UniProtKB-KW"/>
</dbReference>
<dbReference type="AlphaFoldDB" id="A0A6H5GM35"/>
<dbReference type="EMBL" id="CADCXU010015041">
    <property type="protein sequence ID" value="CAB0004483.1"/>
    <property type="molecule type" value="Genomic_DNA"/>
</dbReference>
<evidence type="ECO:0000256" key="4">
    <source>
        <dbReference type="ARBA" id="ARBA00023212"/>
    </source>
</evidence>
<reference evidence="7 8" key="1">
    <citation type="submission" date="2020-02" db="EMBL/GenBank/DDBJ databases">
        <authorList>
            <person name="Ferguson B K."/>
        </authorList>
    </citation>
    <scope>NUCLEOTIDE SEQUENCE [LARGE SCALE GENOMIC DNA]</scope>
</reference>
<sequence length="195" mass="21776">MARAPPPLRGRLLVPCSLYKVKTSDVIRPCRLRDRHASPRGSTPRRSCSKNVRFRRHFHRQRTQGKSSTMIGRPDNLGVIPSAISWLFRCISEQKQKTGARFSVRVSAVEIVSPTYALKDLLSQHASECEQSPGIYLCEGALQNYCELRAPSPEKAAFYLDSALAVRNSDQSHLFYTLHVYQYSVGGKGGGKPGK</sequence>
<keyword evidence="2" id="KW-0547">Nucleotide-binding</keyword>
<evidence type="ECO:0000256" key="5">
    <source>
        <dbReference type="PROSITE-ProRule" id="PRU00283"/>
    </source>
</evidence>
<gene>
    <name evidence="7" type="ORF">NTEN_LOCUS9960</name>
</gene>
<dbReference type="InterPro" id="IPR027417">
    <property type="entry name" value="P-loop_NTPase"/>
</dbReference>
<name>A0A6H5GM35_9HEMI</name>
<dbReference type="Gene3D" id="3.40.850.10">
    <property type="entry name" value="Kinesin motor domain"/>
    <property type="match status" value="1"/>
</dbReference>
<dbReference type="OrthoDB" id="8862460at2759"/>
<keyword evidence="4" id="KW-0963">Cytoplasm</keyword>
<feature type="domain" description="Kinesin motor" evidence="6">
    <location>
        <begin position="61"/>
        <end position="195"/>
    </location>
</feature>
<dbReference type="Proteomes" id="UP000479000">
    <property type="component" value="Unassembled WGS sequence"/>
</dbReference>
<dbReference type="PANTHER" id="PTHR21608">
    <property type="entry name" value="KINESIN-LIKE PROTEIN CG14535"/>
    <property type="match status" value="1"/>
</dbReference>
<dbReference type="InterPro" id="IPR027640">
    <property type="entry name" value="Kinesin-like_fam"/>
</dbReference>
<evidence type="ECO:0000256" key="2">
    <source>
        <dbReference type="ARBA" id="ARBA00022741"/>
    </source>
</evidence>
<keyword evidence="8" id="KW-1185">Reference proteome</keyword>
<dbReference type="PROSITE" id="PS50067">
    <property type="entry name" value="KINESIN_MOTOR_2"/>
    <property type="match status" value="1"/>
</dbReference>
<dbReference type="GO" id="GO:0008017">
    <property type="term" value="F:microtubule binding"/>
    <property type="evidence" value="ECO:0007669"/>
    <property type="project" value="InterPro"/>
</dbReference>
<dbReference type="GO" id="GO:0003777">
    <property type="term" value="F:microtubule motor activity"/>
    <property type="evidence" value="ECO:0007669"/>
    <property type="project" value="InterPro"/>
</dbReference>
<accession>A0A6H5GM35</accession>
<protein>
    <recommendedName>
        <fullName evidence="6">Kinesin motor domain-containing protein</fullName>
    </recommendedName>
</protein>
<dbReference type="GO" id="GO:0007018">
    <property type="term" value="P:microtubule-based movement"/>
    <property type="evidence" value="ECO:0007669"/>
    <property type="project" value="InterPro"/>
</dbReference>
<evidence type="ECO:0000313" key="8">
    <source>
        <dbReference type="Proteomes" id="UP000479000"/>
    </source>
</evidence>
<proteinExistence type="inferred from homology"/>
<keyword evidence="3" id="KW-0067">ATP-binding</keyword>
<dbReference type="PANTHER" id="PTHR21608:SF7">
    <property type="entry name" value="KINESIN-LIKE PROTEIN CG14535"/>
    <property type="match status" value="1"/>
</dbReference>
<dbReference type="InterPro" id="IPR036961">
    <property type="entry name" value="Kinesin_motor_dom_sf"/>
</dbReference>
<keyword evidence="4" id="KW-0206">Cytoskeleton</keyword>
<organism evidence="7 8">
    <name type="scientific">Nesidiocoris tenuis</name>
    <dbReference type="NCBI Taxonomy" id="355587"/>
    <lineage>
        <taxon>Eukaryota</taxon>
        <taxon>Metazoa</taxon>
        <taxon>Ecdysozoa</taxon>
        <taxon>Arthropoda</taxon>
        <taxon>Hexapoda</taxon>
        <taxon>Insecta</taxon>
        <taxon>Pterygota</taxon>
        <taxon>Neoptera</taxon>
        <taxon>Paraneoptera</taxon>
        <taxon>Hemiptera</taxon>
        <taxon>Heteroptera</taxon>
        <taxon>Panheteroptera</taxon>
        <taxon>Cimicomorpha</taxon>
        <taxon>Miridae</taxon>
        <taxon>Dicyphina</taxon>
        <taxon>Nesidiocoris</taxon>
    </lineage>
</organism>
<dbReference type="InterPro" id="IPR001752">
    <property type="entry name" value="Kinesin_motor_dom"/>
</dbReference>
<comment type="similarity">
    <text evidence="5">Belongs to the TRAFAC class myosin-kinesin ATPase superfamily. Kinesin family.</text>
</comment>
<evidence type="ECO:0000256" key="1">
    <source>
        <dbReference type="ARBA" id="ARBA00004245"/>
    </source>
</evidence>
<comment type="subcellular location">
    <subcellularLocation>
        <location evidence="1">Cytoplasm</location>
        <location evidence="1">Cytoskeleton</location>
    </subcellularLocation>
</comment>
<dbReference type="GO" id="GO:0015630">
    <property type="term" value="C:microtubule cytoskeleton"/>
    <property type="evidence" value="ECO:0007669"/>
    <property type="project" value="UniProtKB-ARBA"/>
</dbReference>
<comment type="caution">
    <text evidence="5">Lacks conserved residue(s) required for the propagation of feature annotation.</text>
</comment>
<dbReference type="Pfam" id="PF00225">
    <property type="entry name" value="Kinesin"/>
    <property type="match status" value="1"/>
</dbReference>
<evidence type="ECO:0000256" key="3">
    <source>
        <dbReference type="ARBA" id="ARBA00022840"/>
    </source>
</evidence>